<evidence type="ECO:0000313" key="8">
    <source>
        <dbReference type="Proteomes" id="UP000245468"/>
    </source>
</evidence>
<evidence type="ECO:0000256" key="2">
    <source>
        <dbReference type="ARBA" id="ARBA00006117"/>
    </source>
</evidence>
<keyword evidence="8" id="KW-1185">Reference proteome</keyword>
<dbReference type="InterPro" id="IPR010651">
    <property type="entry name" value="Sugar_transport"/>
</dbReference>
<feature type="transmembrane region" description="Helical" evidence="6">
    <location>
        <begin position="253"/>
        <end position="273"/>
    </location>
</feature>
<organism evidence="7 8">
    <name type="scientific">Aquirufa nivalisilvae</name>
    <dbReference type="NCBI Taxonomy" id="2516557"/>
    <lineage>
        <taxon>Bacteria</taxon>
        <taxon>Pseudomonadati</taxon>
        <taxon>Bacteroidota</taxon>
        <taxon>Cytophagia</taxon>
        <taxon>Cytophagales</taxon>
        <taxon>Flectobacillaceae</taxon>
        <taxon>Aquirufa</taxon>
    </lineage>
</organism>
<gene>
    <name evidence="7" type="ORF">HME7025_00186</name>
</gene>
<keyword evidence="4 6" id="KW-1133">Transmembrane helix</keyword>
<feature type="transmembrane region" description="Helical" evidence="6">
    <location>
        <begin position="109"/>
        <end position="130"/>
    </location>
</feature>
<evidence type="ECO:0000256" key="5">
    <source>
        <dbReference type="ARBA" id="ARBA00023136"/>
    </source>
</evidence>
<name>A0A2S2DRY6_9BACT</name>
<feature type="transmembrane region" description="Helical" evidence="6">
    <location>
        <begin position="279"/>
        <end position="300"/>
    </location>
</feature>
<dbReference type="GO" id="GO:0016020">
    <property type="term" value="C:membrane"/>
    <property type="evidence" value="ECO:0007669"/>
    <property type="project" value="UniProtKB-SubCell"/>
</dbReference>
<accession>A0A2S2DRY6</accession>
<evidence type="ECO:0000256" key="1">
    <source>
        <dbReference type="ARBA" id="ARBA00004141"/>
    </source>
</evidence>
<feature type="transmembrane region" description="Helical" evidence="6">
    <location>
        <begin position="6"/>
        <end position="27"/>
    </location>
</feature>
<dbReference type="Proteomes" id="UP000245468">
    <property type="component" value="Chromosome"/>
</dbReference>
<feature type="transmembrane region" description="Helical" evidence="6">
    <location>
        <begin position="206"/>
        <end position="225"/>
    </location>
</feature>
<dbReference type="OrthoDB" id="110585at2"/>
<feature type="transmembrane region" description="Helical" evidence="6">
    <location>
        <begin position="136"/>
        <end position="155"/>
    </location>
</feature>
<protein>
    <submittedName>
        <fullName evidence="7">Ureide permease</fullName>
    </submittedName>
</protein>
<dbReference type="KEGG" id="psez:HME7025_00186"/>
<evidence type="ECO:0000256" key="6">
    <source>
        <dbReference type="SAM" id="Phobius"/>
    </source>
</evidence>
<feature type="transmembrane region" description="Helical" evidence="6">
    <location>
        <begin position="312"/>
        <end position="331"/>
    </location>
</feature>
<keyword evidence="5 6" id="KW-0472">Membrane</keyword>
<dbReference type="GO" id="GO:0015144">
    <property type="term" value="F:carbohydrate transmembrane transporter activity"/>
    <property type="evidence" value="ECO:0007669"/>
    <property type="project" value="InterPro"/>
</dbReference>
<comment type="subcellular location">
    <subcellularLocation>
        <location evidence="1">Membrane</location>
        <topology evidence="1">Multi-pass membrane protein</topology>
    </subcellularLocation>
</comment>
<dbReference type="RefSeq" id="WP_109321845.1">
    <property type="nucleotide sequence ID" value="NZ_CP029346.1"/>
</dbReference>
<comment type="similarity">
    <text evidence="2">Belongs to the GRP transporter (TC 2.A.7.5) family.</text>
</comment>
<keyword evidence="3 6" id="KW-0812">Transmembrane</keyword>
<proteinExistence type="inferred from homology"/>
<feature type="transmembrane region" description="Helical" evidence="6">
    <location>
        <begin position="39"/>
        <end position="61"/>
    </location>
</feature>
<dbReference type="PANTHER" id="PTHR16119:SF17">
    <property type="entry name" value="TRANSMEMBRANE PROTEIN 144"/>
    <property type="match status" value="1"/>
</dbReference>
<evidence type="ECO:0000256" key="4">
    <source>
        <dbReference type="ARBA" id="ARBA00022989"/>
    </source>
</evidence>
<dbReference type="EMBL" id="CP029346">
    <property type="protein sequence ID" value="AWL08069.1"/>
    <property type="molecule type" value="Genomic_DNA"/>
</dbReference>
<reference evidence="8" key="1">
    <citation type="submission" date="2018-05" db="EMBL/GenBank/DDBJ databases">
        <title>Pseudarcicella sp. HME7025 Genome sequencing and assembly.</title>
        <authorList>
            <person name="Kim H."/>
            <person name="Kang H."/>
            <person name="Joh K."/>
        </authorList>
    </citation>
    <scope>NUCLEOTIDE SEQUENCE [LARGE SCALE GENOMIC DNA]</scope>
    <source>
        <strain evidence="8">HME7025</strain>
    </source>
</reference>
<sequence length="332" mass="35472">MFIIENYLTAVLLCIVTMLCWGSWANTQKLTSSHWRFELFYWDYALGILISAILFALTLGSVGDEGRSFIPDLNQATQENLFSAFLGGVIFNGANILLVAAISIAGMSVAFPVGIGIALVLGVLVNYLAAPQGSPILIFGGVALISLAIILNARAYKQLNEGGSEKLSSKGLFLSVISGCLMGLFYKYVAASMATNFVAPEVGKLSPYTALVLFSVGVLLSSFLFNTWQMKKPFSGNAVGFGDYFQGSFQDHIMGILGGGIWFIGMALSILASEKAGPAVSYGLGQGATVVAAIWGIFIWKEFDKAKSSTKSMLNWMLLLYIVGLALLIGAK</sequence>
<feature type="transmembrane region" description="Helical" evidence="6">
    <location>
        <begin position="167"/>
        <end position="186"/>
    </location>
</feature>
<dbReference type="Pfam" id="PF06800">
    <property type="entry name" value="Sugar_transport"/>
    <property type="match status" value="1"/>
</dbReference>
<dbReference type="PANTHER" id="PTHR16119">
    <property type="entry name" value="TRANSMEMBRANE PROTEIN 144"/>
    <property type="match status" value="1"/>
</dbReference>
<dbReference type="AlphaFoldDB" id="A0A2S2DRY6"/>
<evidence type="ECO:0000313" key="7">
    <source>
        <dbReference type="EMBL" id="AWL08069.1"/>
    </source>
</evidence>
<evidence type="ECO:0000256" key="3">
    <source>
        <dbReference type="ARBA" id="ARBA00022692"/>
    </source>
</evidence>
<feature type="transmembrane region" description="Helical" evidence="6">
    <location>
        <begin position="81"/>
        <end position="102"/>
    </location>
</feature>